<evidence type="ECO:0000256" key="7">
    <source>
        <dbReference type="ARBA" id="ARBA00023136"/>
    </source>
</evidence>
<feature type="transmembrane region" description="Helical" evidence="10">
    <location>
        <begin position="444"/>
        <end position="470"/>
    </location>
</feature>
<evidence type="ECO:0000313" key="11">
    <source>
        <dbReference type="EMBL" id="OAZ04608.1"/>
    </source>
</evidence>
<evidence type="ECO:0000256" key="2">
    <source>
        <dbReference type="ARBA" id="ARBA00010323"/>
    </source>
</evidence>
<comment type="caution">
    <text evidence="11">The sequence shown here is derived from an EMBL/GenBank/DDBJ whole genome shotgun (WGS) entry which is preliminary data.</text>
</comment>
<keyword evidence="6 10" id="KW-1133">Transmembrane helix</keyword>
<dbReference type="PIRSF" id="PIRSF500217">
    <property type="entry name" value="AlgI"/>
    <property type="match status" value="1"/>
</dbReference>
<feature type="transmembrane region" description="Helical" evidence="10">
    <location>
        <begin position="35"/>
        <end position="55"/>
    </location>
</feature>
<gene>
    <name evidence="11" type="primary">patA_2</name>
    <name evidence="11" type="ORF">FLB_04500</name>
</gene>
<dbReference type="EMBL" id="JMTM01000017">
    <property type="protein sequence ID" value="OAZ04608.1"/>
    <property type="molecule type" value="Genomic_DNA"/>
</dbReference>
<dbReference type="PANTHER" id="PTHR13285">
    <property type="entry name" value="ACYLTRANSFERASE"/>
    <property type="match status" value="1"/>
</dbReference>
<keyword evidence="12" id="KW-1185">Reference proteome</keyword>
<dbReference type="GO" id="GO:0042121">
    <property type="term" value="P:alginic acid biosynthetic process"/>
    <property type="evidence" value="ECO:0007669"/>
    <property type="project" value="InterPro"/>
</dbReference>
<dbReference type="AlphaFoldDB" id="A0A199XS78"/>
<feature type="transmembrane region" description="Helical" evidence="10">
    <location>
        <begin position="415"/>
        <end position="432"/>
    </location>
</feature>
<keyword evidence="5 10" id="KW-0812">Transmembrane</keyword>
<evidence type="ECO:0000256" key="5">
    <source>
        <dbReference type="ARBA" id="ARBA00022692"/>
    </source>
</evidence>
<comment type="similarity">
    <text evidence="2 9">Belongs to the membrane-bound acyltransferase family.</text>
</comment>
<dbReference type="PANTHER" id="PTHR13285:SF23">
    <property type="entry name" value="TEICHOIC ACID D-ALANYLTRANSFERASE"/>
    <property type="match status" value="1"/>
</dbReference>
<dbReference type="Pfam" id="PF03062">
    <property type="entry name" value="MBOAT"/>
    <property type="match status" value="1"/>
</dbReference>
<evidence type="ECO:0000256" key="9">
    <source>
        <dbReference type="PIRNR" id="PIRNR016636"/>
    </source>
</evidence>
<dbReference type="InterPro" id="IPR028362">
    <property type="entry name" value="AlgI"/>
</dbReference>
<evidence type="ECO:0000313" key="12">
    <source>
        <dbReference type="Proteomes" id="UP000093807"/>
    </source>
</evidence>
<protein>
    <submittedName>
        <fullName evidence="11">Peptidoglycan O-acetyltransferase</fullName>
        <ecNumber evidence="11">2.3.1.-</ecNumber>
    </submittedName>
</protein>
<dbReference type="GO" id="GO:0005886">
    <property type="term" value="C:plasma membrane"/>
    <property type="evidence" value="ECO:0007669"/>
    <property type="project" value="UniProtKB-SubCell"/>
</dbReference>
<feature type="transmembrane region" description="Helical" evidence="10">
    <location>
        <begin position="495"/>
        <end position="518"/>
    </location>
</feature>
<feature type="transmembrane region" description="Helical" evidence="10">
    <location>
        <begin position="539"/>
        <end position="563"/>
    </location>
</feature>
<feature type="transmembrane region" description="Helical" evidence="10">
    <location>
        <begin position="113"/>
        <end position="131"/>
    </location>
</feature>
<keyword evidence="8 9" id="KW-0012">Acyltransferase</keyword>
<evidence type="ECO:0000256" key="10">
    <source>
        <dbReference type="SAM" id="Phobius"/>
    </source>
</evidence>
<keyword evidence="3 9" id="KW-1003">Cell membrane</keyword>
<feature type="transmembrane region" description="Helical" evidence="10">
    <location>
        <begin position="143"/>
        <end position="163"/>
    </location>
</feature>
<evidence type="ECO:0000256" key="1">
    <source>
        <dbReference type="ARBA" id="ARBA00004651"/>
    </source>
</evidence>
<dbReference type="GO" id="GO:0016746">
    <property type="term" value="F:acyltransferase activity"/>
    <property type="evidence" value="ECO:0007669"/>
    <property type="project" value="UniProtKB-KW"/>
</dbReference>
<dbReference type="PATRIC" id="fig|29536.5.peg.478"/>
<organism evidence="11 12">
    <name type="scientific">Flavobacterium succinicans</name>
    <dbReference type="NCBI Taxonomy" id="29536"/>
    <lineage>
        <taxon>Bacteria</taxon>
        <taxon>Pseudomonadati</taxon>
        <taxon>Bacteroidota</taxon>
        <taxon>Flavobacteriia</taxon>
        <taxon>Flavobacteriales</taxon>
        <taxon>Flavobacteriaceae</taxon>
        <taxon>Flavobacterium</taxon>
    </lineage>
</organism>
<feature type="transmembrane region" description="Helical" evidence="10">
    <location>
        <begin position="366"/>
        <end position="385"/>
    </location>
</feature>
<keyword evidence="7 9" id="KW-0472">Membrane</keyword>
<accession>A0A199XS78</accession>
<dbReference type="InterPro" id="IPR051085">
    <property type="entry name" value="MB_O-acyltransferase"/>
</dbReference>
<feature type="transmembrane region" description="Helical" evidence="10">
    <location>
        <begin position="183"/>
        <end position="202"/>
    </location>
</feature>
<dbReference type="EC" id="2.3.1.-" evidence="11"/>
<reference evidence="11 12" key="1">
    <citation type="submission" date="2016-06" db="EMBL/GenBank/DDBJ databases">
        <title>Draft genome sequence of Flavobacterium succinicans strain DD5b.</title>
        <authorList>
            <person name="Poehlein A."/>
            <person name="Daniel R."/>
            <person name="Simeonova D.D."/>
        </authorList>
    </citation>
    <scope>NUCLEOTIDE SEQUENCE [LARGE SCALE GENOMIC DNA]</scope>
    <source>
        <strain evidence="11 12">DD5b</strain>
    </source>
</reference>
<evidence type="ECO:0000256" key="8">
    <source>
        <dbReference type="ARBA" id="ARBA00023315"/>
    </source>
</evidence>
<dbReference type="RefSeq" id="WP_410503410.1">
    <property type="nucleotide sequence ID" value="NZ_JMTM01000017.1"/>
</dbReference>
<dbReference type="Proteomes" id="UP000093807">
    <property type="component" value="Unassembled WGS sequence"/>
</dbReference>
<dbReference type="InterPro" id="IPR004299">
    <property type="entry name" value="MBOAT_fam"/>
</dbReference>
<evidence type="ECO:0000256" key="6">
    <source>
        <dbReference type="ARBA" id="ARBA00022989"/>
    </source>
</evidence>
<feature type="transmembrane region" description="Helical" evidence="10">
    <location>
        <begin position="67"/>
        <end position="93"/>
    </location>
</feature>
<keyword evidence="4 9" id="KW-0808">Transferase</keyword>
<dbReference type="PIRSF" id="PIRSF016636">
    <property type="entry name" value="AlgI_DltB"/>
    <property type="match status" value="1"/>
</dbReference>
<proteinExistence type="inferred from homology"/>
<feature type="transmembrane region" description="Helical" evidence="10">
    <location>
        <begin position="340"/>
        <end position="360"/>
    </location>
</feature>
<name>A0A199XS78_9FLAO</name>
<evidence type="ECO:0000256" key="4">
    <source>
        <dbReference type="ARBA" id="ARBA00022679"/>
    </source>
</evidence>
<dbReference type="InterPro" id="IPR024194">
    <property type="entry name" value="Ac/AlaTfrase_AlgI/DltB"/>
</dbReference>
<sequence length="565" mass="65444">MITFTDITNWLQTTFGTIDAAQVNEWLTFNPKEPILFNTAFFLGLFLLFYPIYILTTKAKTRVYRHIYVFAFSLFFYYKSSGIYFCLLLFSGLVDYTLAKFLYEETKEGYRKFFLILSVIFNLSFLGYFKYSNFLIDNYNQLFEGQIHFIDVILPVGISFYTFQSMSYIIDIYRRELEPTKNMLDYMFFVSFFPQLVAGPIVRASEFIPQIYSKIKLSREDFDSAVFLIMGGLIKKTVISDYISLNFVDRVFDAPKSYTAFENLMASYGYTIQIYCDFSGYSDMAIGIALLMGFKLSVNFRTPYQSASITEFWRRWHISLSTWLRDYLYISVGGNRRGSFGGFLFPSLFFAGLIAWASWYYPVSPIPLIIAIASLVVFCLTFLLAKDKKRTMFTNVNLMTTMLLGGFWHGASLKFIIWGALHGIALAVNKLFSDYFPSSKDKKITFWKAITTVFSVLVTFHFVVFCWIFFRAKDFSVALDMITSIGDLQFNWEQWAIVISGYENVFIMIAIGYALHFVPAKITQGLKSIFDKLPMVFKALILALTFWLVAAMASSELVPFIYFQF</sequence>
<evidence type="ECO:0000256" key="3">
    <source>
        <dbReference type="ARBA" id="ARBA00022475"/>
    </source>
</evidence>
<comment type="subcellular location">
    <subcellularLocation>
        <location evidence="1">Cell membrane</location>
        <topology evidence="1">Multi-pass membrane protein</topology>
    </subcellularLocation>
</comment>